<protein>
    <recommendedName>
        <fullName evidence="6">Radical SAM core domain-containing protein</fullName>
    </recommendedName>
</protein>
<dbReference type="SUPFAM" id="SSF102114">
    <property type="entry name" value="Radical SAM enzymes"/>
    <property type="match status" value="1"/>
</dbReference>
<dbReference type="STRING" id="83401.SAMN05421742_11124"/>
<dbReference type="OrthoDB" id="9782387at2"/>
<keyword evidence="2" id="KW-0949">S-adenosyl-L-methionine</keyword>
<evidence type="ECO:0000256" key="3">
    <source>
        <dbReference type="ARBA" id="ARBA00022723"/>
    </source>
</evidence>
<dbReference type="InterPro" id="IPR007197">
    <property type="entry name" value="rSAM"/>
</dbReference>
<dbReference type="InterPro" id="IPR013785">
    <property type="entry name" value="Aldolase_TIM"/>
</dbReference>
<dbReference type="Proteomes" id="UP000217076">
    <property type="component" value="Unassembled WGS sequence"/>
</dbReference>
<reference evidence="8" key="1">
    <citation type="submission" date="2016-10" db="EMBL/GenBank/DDBJ databases">
        <authorList>
            <person name="Varghese N."/>
            <person name="Submissions S."/>
        </authorList>
    </citation>
    <scope>NUCLEOTIDE SEQUENCE [LARGE SCALE GENOMIC DNA]</scope>
    <source>
        <strain evidence="8">930I</strain>
    </source>
</reference>
<dbReference type="SFLD" id="SFLDG01067">
    <property type="entry name" value="SPASM/twitch_domain_containing"/>
    <property type="match status" value="1"/>
</dbReference>
<organism evidence="7 8">
    <name type="scientific">Roseospirillum parvum</name>
    <dbReference type="NCBI Taxonomy" id="83401"/>
    <lineage>
        <taxon>Bacteria</taxon>
        <taxon>Pseudomonadati</taxon>
        <taxon>Pseudomonadota</taxon>
        <taxon>Alphaproteobacteria</taxon>
        <taxon>Rhodospirillales</taxon>
        <taxon>Rhodospirillaceae</taxon>
        <taxon>Roseospirillum</taxon>
    </lineage>
</organism>
<dbReference type="PANTHER" id="PTHR43273">
    <property type="entry name" value="ANAEROBIC SULFATASE-MATURATING ENZYME HOMOLOG ASLB-RELATED"/>
    <property type="match status" value="1"/>
</dbReference>
<dbReference type="Gene3D" id="3.20.20.70">
    <property type="entry name" value="Aldolase class I"/>
    <property type="match status" value="1"/>
</dbReference>
<evidence type="ECO:0000313" key="8">
    <source>
        <dbReference type="Proteomes" id="UP000217076"/>
    </source>
</evidence>
<evidence type="ECO:0000256" key="1">
    <source>
        <dbReference type="ARBA" id="ARBA00001966"/>
    </source>
</evidence>
<gene>
    <name evidence="7" type="ORF">SAMN05421742_11124</name>
</gene>
<dbReference type="GO" id="GO:0046872">
    <property type="term" value="F:metal ion binding"/>
    <property type="evidence" value="ECO:0007669"/>
    <property type="project" value="UniProtKB-KW"/>
</dbReference>
<keyword evidence="4" id="KW-0408">Iron</keyword>
<evidence type="ECO:0000313" key="7">
    <source>
        <dbReference type="EMBL" id="SDH72828.1"/>
    </source>
</evidence>
<dbReference type="CDD" id="cd01335">
    <property type="entry name" value="Radical_SAM"/>
    <property type="match status" value="1"/>
</dbReference>
<dbReference type="GO" id="GO:0016491">
    <property type="term" value="F:oxidoreductase activity"/>
    <property type="evidence" value="ECO:0007669"/>
    <property type="project" value="InterPro"/>
</dbReference>
<dbReference type="Pfam" id="PF04055">
    <property type="entry name" value="Radical_SAM"/>
    <property type="match status" value="1"/>
</dbReference>
<dbReference type="SFLD" id="SFLDG01384">
    <property type="entry name" value="thioether_bond_formation_requi"/>
    <property type="match status" value="1"/>
</dbReference>
<dbReference type="GO" id="GO:0051536">
    <property type="term" value="F:iron-sulfur cluster binding"/>
    <property type="evidence" value="ECO:0007669"/>
    <property type="project" value="UniProtKB-KW"/>
</dbReference>
<evidence type="ECO:0000256" key="4">
    <source>
        <dbReference type="ARBA" id="ARBA00023004"/>
    </source>
</evidence>
<evidence type="ECO:0000259" key="6">
    <source>
        <dbReference type="PROSITE" id="PS51918"/>
    </source>
</evidence>
<proteinExistence type="predicted"/>
<sequence>MPGRLTLVLAHACNLACRYCYAAGGDFGLGKGLMAPTLAERAVQVAWQRLDGLGEVFLFGGEPLLARPAMEAAIAAAQALARAHGQPPPRLSMVTNGTLVDADFAALAAAQGIAVTVSLDGPPALHDANRRHPDGRGSQAQALAGIETLRAAGVTVHLEATYTAAHRAAGWSPDDLAGWLESLGSERIIISEDLEDRPEDAARFAAEGLNLTAAAIDRTLASGQPRQGGLLNALDAILCRPALLEERFCGAGVDTLAINPLGEVYPCHMLNGQRPYRLGTVAAPAAPARPVPVKTGIAACLDCDIRRWCRRCPARMILTGELADNGPDPIQCQAARQSFALTAHFAPALARRLGSAPP</sequence>
<dbReference type="PROSITE" id="PS51918">
    <property type="entry name" value="RADICAL_SAM"/>
    <property type="match status" value="1"/>
</dbReference>
<dbReference type="RefSeq" id="WP_092621164.1">
    <property type="nucleotide sequence ID" value="NZ_FNCV01000011.1"/>
</dbReference>
<dbReference type="EMBL" id="FNCV01000011">
    <property type="protein sequence ID" value="SDH72828.1"/>
    <property type="molecule type" value="Genomic_DNA"/>
</dbReference>
<comment type="cofactor">
    <cofactor evidence="1">
        <name>[4Fe-4S] cluster</name>
        <dbReference type="ChEBI" id="CHEBI:49883"/>
    </cofactor>
</comment>
<evidence type="ECO:0000256" key="5">
    <source>
        <dbReference type="ARBA" id="ARBA00023014"/>
    </source>
</evidence>
<dbReference type="SFLD" id="SFLDS00029">
    <property type="entry name" value="Radical_SAM"/>
    <property type="match status" value="1"/>
</dbReference>
<keyword evidence="3" id="KW-0479">Metal-binding</keyword>
<dbReference type="InterPro" id="IPR058240">
    <property type="entry name" value="rSAM_sf"/>
</dbReference>
<feature type="domain" description="Radical SAM core" evidence="6">
    <location>
        <begin position="1"/>
        <end position="214"/>
    </location>
</feature>
<dbReference type="NCBIfam" id="TIGR04085">
    <property type="entry name" value="rSAM_more_4Fe4S"/>
    <property type="match status" value="1"/>
</dbReference>
<evidence type="ECO:0000256" key="2">
    <source>
        <dbReference type="ARBA" id="ARBA00022691"/>
    </source>
</evidence>
<keyword evidence="8" id="KW-1185">Reference proteome</keyword>
<dbReference type="InterPro" id="IPR023885">
    <property type="entry name" value="4Fe4S-binding_SPASM_dom"/>
</dbReference>
<name>A0A1G8ESE7_9PROT</name>
<dbReference type="SFLD" id="SFLDG01386">
    <property type="entry name" value="main_SPASM_domain-containing"/>
    <property type="match status" value="1"/>
</dbReference>
<dbReference type="AlphaFoldDB" id="A0A1G8ESE7"/>
<keyword evidence="5" id="KW-0411">Iron-sulfur</keyword>
<dbReference type="InterPro" id="IPR023867">
    <property type="entry name" value="Sulphatase_maturase_rSAM"/>
</dbReference>
<dbReference type="PANTHER" id="PTHR43273:SF8">
    <property type="entry name" value="RADICAL SAM DOMAIN PROTEIN"/>
    <property type="match status" value="1"/>
</dbReference>
<accession>A0A1G8ESE7</accession>